<keyword evidence="3" id="KW-0731">Sigma factor</keyword>
<dbReference type="InterPro" id="IPR007627">
    <property type="entry name" value="RNA_pol_sigma70_r2"/>
</dbReference>
<organism evidence="7 8">
    <name type="scientific">Pseudomonas nitroreducens</name>
    <dbReference type="NCBI Taxonomy" id="46680"/>
    <lineage>
        <taxon>Bacteria</taxon>
        <taxon>Pseudomonadati</taxon>
        <taxon>Pseudomonadota</taxon>
        <taxon>Gammaproteobacteria</taxon>
        <taxon>Pseudomonadales</taxon>
        <taxon>Pseudomonadaceae</taxon>
        <taxon>Pseudomonas</taxon>
    </lineage>
</organism>
<dbReference type="Pfam" id="PF08281">
    <property type="entry name" value="Sigma70_r4_2"/>
    <property type="match status" value="1"/>
</dbReference>
<keyword evidence="2" id="KW-0805">Transcription regulation</keyword>
<protein>
    <submittedName>
        <fullName evidence="7">Sigma-70 family RNA polymerase sigma factor</fullName>
    </submittedName>
</protein>
<accession>A0A5R8ZYD3</accession>
<feature type="domain" description="RNA polymerase sigma-70 region 2" evidence="5">
    <location>
        <begin position="11"/>
        <end position="73"/>
    </location>
</feature>
<reference evidence="8" key="2">
    <citation type="submission" date="2019-06" db="EMBL/GenBank/DDBJ databases">
        <title>AzeR, a transcriptional regulator that responds to azelaic acid in Pseudomonas nitroreducens.</title>
        <authorList>
            <person name="Bez C."/>
            <person name="Javvadi S.G."/>
            <person name="Bertani I."/>
            <person name="Devescovi G."/>
            <person name="Studholme D.J."/>
            <person name="Geller A."/>
            <person name="Levy A."/>
            <person name="Venturi V."/>
        </authorList>
    </citation>
    <scope>NUCLEOTIDE SEQUENCE [LARGE SCALE GENOMIC DNA]</scope>
    <source>
        <strain evidence="8">DSM 9128</strain>
    </source>
</reference>
<feature type="domain" description="RNA polymerase sigma factor 70 region 4 type 2" evidence="6">
    <location>
        <begin position="105"/>
        <end position="157"/>
    </location>
</feature>
<dbReference type="NCBIfam" id="NF009179">
    <property type="entry name" value="PRK12527.1"/>
    <property type="match status" value="1"/>
</dbReference>
<dbReference type="GO" id="GO:0006352">
    <property type="term" value="P:DNA-templated transcription initiation"/>
    <property type="evidence" value="ECO:0007669"/>
    <property type="project" value="InterPro"/>
</dbReference>
<dbReference type="PANTHER" id="PTHR43133:SF63">
    <property type="entry name" value="RNA POLYMERASE SIGMA FACTOR FECI-RELATED"/>
    <property type="match status" value="1"/>
</dbReference>
<keyword evidence="4" id="KW-0804">Transcription</keyword>
<dbReference type="EMBL" id="VASG01000006">
    <property type="protein sequence ID" value="TLP71449.1"/>
    <property type="molecule type" value="Genomic_DNA"/>
</dbReference>
<name>A0A5R8ZYD3_PSENT</name>
<sequence length="168" mass="19548">MPDGVESAFIRYYKELVLYLNRSLGDRQAAADVTQEAFLRLLDRKGDEHIEQPRAFLYRTAVNLSIDLHRRGRVRRTEELETLDREGCLDERCPQEEASRQQQLQLLQRALGELPEACRRAFVLRKVEGCSHVEIAQTMGISRDMVEKHIVNAMKHCRQRLKAWSGQD</sequence>
<dbReference type="Gene3D" id="1.10.1740.10">
    <property type="match status" value="1"/>
</dbReference>
<dbReference type="InterPro" id="IPR013249">
    <property type="entry name" value="RNA_pol_sigma70_r4_t2"/>
</dbReference>
<dbReference type="Proteomes" id="UP000307510">
    <property type="component" value="Unassembled WGS sequence"/>
</dbReference>
<proteinExistence type="inferred from homology"/>
<evidence type="ECO:0000259" key="5">
    <source>
        <dbReference type="Pfam" id="PF04542"/>
    </source>
</evidence>
<dbReference type="NCBIfam" id="TIGR02937">
    <property type="entry name" value="sigma70-ECF"/>
    <property type="match status" value="1"/>
</dbReference>
<dbReference type="GO" id="GO:0003677">
    <property type="term" value="F:DNA binding"/>
    <property type="evidence" value="ECO:0007669"/>
    <property type="project" value="InterPro"/>
</dbReference>
<dbReference type="InterPro" id="IPR036388">
    <property type="entry name" value="WH-like_DNA-bd_sf"/>
</dbReference>
<dbReference type="Pfam" id="PF04542">
    <property type="entry name" value="Sigma70_r2"/>
    <property type="match status" value="1"/>
</dbReference>
<dbReference type="InterPro" id="IPR013324">
    <property type="entry name" value="RNA_pol_sigma_r3/r4-like"/>
</dbReference>
<dbReference type="Gene3D" id="1.10.10.10">
    <property type="entry name" value="Winged helix-like DNA-binding domain superfamily/Winged helix DNA-binding domain"/>
    <property type="match status" value="1"/>
</dbReference>
<dbReference type="SUPFAM" id="SSF88946">
    <property type="entry name" value="Sigma2 domain of RNA polymerase sigma factors"/>
    <property type="match status" value="1"/>
</dbReference>
<evidence type="ECO:0000313" key="7">
    <source>
        <dbReference type="EMBL" id="TLP71449.1"/>
    </source>
</evidence>
<dbReference type="InterPro" id="IPR039425">
    <property type="entry name" value="RNA_pol_sigma-70-like"/>
</dbReference>
<dbReference type="InterPro" id="IPR014284">
    <property type="entry name" value="RNA_pol_sigma-70_dom"/>
</dbReference>
<evidence type="ECO:0000256" key="4">
    <source>
        <dbReference type="ARBA" id="ARBA00023163"/>
    </source>
</evidence>
<evidence type="ECO:0000256" key="2">
    <source>
        <dbReference type="ARBA" id="ARBA00023015"/>
    </source>
</evidence>
<dbReference type="PANTHER" id="PTHR43133">
    <property type="entry name" value="RNA POLYMERASE ECF-TYPE SIGMA FACTO"/>
    <property type="match status" value="1"/>
</dbReference>
<evidence type="ECO:0000313" key="8">
    <source>
        <dbReference type="Proteomes" id="UP000307510"/>
    </source>
</evidence>
<dbReference type="SUPFAM" id="SSF88659">
    <property type="entry name" value="Sigma3 and sigma4 domains of RNA polymerase sigma factors"/>
    <property type="match status" value="1"/>
</dbReference>
<dbReference type="InterPro" id="IPR013325">
    <property type="entry name" value="RNA_pol_sigma_r2"/>
</dbReference>
<dbReference type="GO" id="GO:0016987">
    <property type="term" value="F:sigma factor activity"/>
    <property type="evidence" value="ECO:0007669"/>
    <property type="project" value="UniProtKB-KW"/>
</dbReference>
<gene>
    <name evidence="7" type="ORF">FEA48_21760</name>
</gene>
<evidence type="ECO:0000256" key="1">
    <source>
        <dbReference type="ARBA" id="ARBA00010641"/>
    </source>
</evidence>
<evidence type="ECO:0000259" key="6">
    <source>
        <dbReference type="Pfam" id="PF08281"/>
    </source>
</evidence>
<comment type="caution">
    <text evidence="7">The sequence shown here is derived from an EMBL/GenBank/DDBJ whole genome shotgun (WGS) entry which is preliminary data.</text>
</comment>
<dbReference type="RefSeq" id="WP_138215636.1">
    <property type="nucleotide sequence ID" value="NZ_VASG01000006.1"/>
</dbReference>
<comment type="similarity">
    <text evidence="1">Belongs to the sigma-70 factor family. ECF subfamily.</text>
</comment>
<dbReference type="AlphaFoldDB" id="A0A5R8ZYD3"/>
<evidence type="ECO:0000256" key="3">
    <source>
        <dbReference type="ARBA" id="ARBA00023082"/>
    </source>
</evidence>
<reference evidence="7 8" key="1">
    <citation type="submission" date="2019-05" db="EMBL/GenBank/DDBJ databases">
        <authorList>
            <person name="Moore K."/>
            <person name="O'Neill P."/>
            <person name="Farbos A."/>
            <person name="Studholme D.J."/>
        </authorList>
    </citation>
    <scope>NUCLEOTIDE SEQUENCE [LARGE SCALE GENOMIC DNA]</scope>
    <source>
        <strain evidence="7 8">DSM 9128</strain>
    </source>
</reference>